<dbReference type="Gene3D" id="2.60.120.260">
    <property type="entry name" value="Galactose-binding domain-like"/>
    <property type="match status" value="1"/>
</dbReference>
<dbReference type="InterPro" id="IPR056555">
    <property type="entry name" value="NFD4_C"/>
</dbReference>
<evidence type="ECO:0000313" key="8">
    <source>
        <dbReference type="Proteomes" id="UP001168877"/>
    </source>
</evidence>
<dbReference type="Proteomes" id="UP001168877">
    <property type="component" value="Unassembled WGS sequence"/>
</dbReference>
<organism evidence="7 8">
    <name type="scientific">Acer saccharum</name>
    <name type="common">Sugar maple</name>
    <dbReference type="NCBI Taxonomy" id="4024"/>
    <lineage>
        <taxon>Eukaryota</taxon>
        <taxon>Viridiplantae</taxon>
        <taxon>Streptophyta</taxon>
        <taxon>Embryophyta</taxon>
        <taxon>Tracheophyta</taxon>
        <taxon>Spermatophyta</taxon>
        <taxon>Magnoliopsida</taxon>
        <taxon>eudicotyledons</taxon>
        <taxon>Gunneridae</taxon>
        <taxon>Pentapetalae</taxon>
        <taxon>rosids</taxon>
        <taxon>malvids</taxon>
        <taxon>Sapindales</taxon>
        <taxon>Sapindaceae</taxon>
        <taxon>Hippocastanoideae</taxon>
        <taxon>Acereae</taxon>
        <taxon>Acer</taxon>
    </lineage>
</organism>
<keyword evidence="5" id="KW-1133">Transmembrane helix</keyword>
<gene>
    <name evidence="7" type="ORF">LWI29_000242</name>
</gene>
<feature type="transmembrane region" description="Helical" evidence="5">
    <location>
        <begin position="358"/>
        <end position="381"/>
    </location>
</feature>
<evidence type="ECO:0000259" key="6">
    <source>
        <dbReference type="PROSITE" id="PS51760"/>
    </source>
</evidence>
<dbReference type="Gene3D" id="3.20.20.80">
    <property type="entry name" value="Glycosidases"/>
    <property type="match status" value="1"/>
</dbReference>
<name>A0AA39RUF3_ACESA</name>
<proteinExistence type="inferred from homology"/>
<protein>
    <recommendedName>
        <fullName evidence="6">GH10 domain-containing protein</fullName>
    </recommendedName>
</protein>
<feature type="transmembrane region" description="Helical" evidence="5">
    <location>
        <begin position="216"/>
        <end position="234"/>
    </location>
</feature>
<dbReference type="SMART" id="SM00633">
    <property type="entry name" value="Glyco_10"/>
    <property type="match status" value="1"/>
</dbReference>
<dbReference type="EMBL" id="JAUESC010000384">
    <property type="protein sequence ID" value="KAK0580280.1"/>
    <property type="molecule type" value="Genomic_DNA"/>
</dbReference>
<dbReference type="InterPro" id="IPR001000">
    <property type="entry name" value="GH10_dom"/>
</dbReference>
<dbReference type="InterPro" id="IPR008979">
    <property type="entry name" value="Galactose-bd-like_sf"/>
</dbReference>
<feature type="transmembrane region" description="Helical" evidence="5">
    <location>
        <begin position="334"/>
        <end position="352"/>
    </location>
</feature>
<evidence type="ECO:0000256" key="3">
    <source>
        <dbReference type="ARBA" id="ARBA00023277"/>
    </source>
</evidence>
<dbReference type="AlphaFoldDB" id="A0AA39RUF3"/>
<keyword evidence="5" id="KW-0472">Membrane</keyword>
<reference evidence="7" key="2">
    <citation type="submission" date="2023-06" db="EMBL/GenBank/DDBJ databases">
        <authorList>
            <person name="Swenson N.G."/>
            <person name="Wegrzyn J.L."/>
            <person name="Mcevoy S.L."/>
        </authorList>
    </citation>
    <scope>NUCLEOTIDE SEQUENCE</scope>
    <source>
        <strain evidence="7">NS2018</strain>
        <tissue evidence="7">Leaf</tissue>
    </source>
</reference>
<dbReference type="PRINTS" id="PR00134">
    <property type="entry name" value="GLHYDRLASE10"/>
</dbReference>
<keyword evidence="2" id="KW-0378">Hydrolase</keyword>
<keyword evidence="4" id="KW-0624">Polysaccharide degradation</keyword>
<dbReference type="InterPro" id="IPR017853">
    <property type="entry name" value="GH"/>
</dbReference>
<dbReference type="PANTHER" id="PTHR31490">
    <property type="entry name" value="GLYCOSYL HYDROLASE"/>
    <property type="match status" value="1"/>
</dbReference>
<accession>A0AA39RUF3</accession>
<dbReference type="Pfam" id="PF23262">
    <property type="entry name" value="NFD4_C"/>
    <property type="match status" value="1"/>
</dbReference>
<dbReference type="PROSITE" id="PS51760">
    <property type="entry name" value="GH10_2"/>
    <property type="match status" value="1"/>
</dbReference>
<feature type="transmembrane region" description="Helical" evidence="5">
    <location>
        <begin position="110"/>
        <end position="136"/>
    </location>
</feature>
<keyword evidence="3" id="KW-0119">Carbohydrate metabolism</keyword>
<dbReference type="PANTHER" id="PTHR31490:SF3">
    <property type="entry name" value="GLYCOSYL HYDROLASE FAMILY 10 PROTEIN"/>
    <property type="match status" value="1"/>
</dbReference>
<sequence length="1031" mass="113650">MGLESPPTTSSAASKWLGFVTAVWVQSISGNNYTFSNYSDALKTLMSLTQLQLNNLSVAKDVGKAFGLLAGIASDRLPTSVILLIGSIEGLIGYGAQWLVVSKRIQPLPYWQMCVFLCMGGNSTTWMNTAVLVTCIRNFRRNRGPVSGILKGYVGLSTAIFTDICTALFAGNPSKFLFMLAVVPFVVCLTAVFFLREIPPVTTVAEEKEEAKYFTVLNAVAVVVAVYLLGYDFVKTAGDAVSVAFTVVLLVLLASPLLIPFYSYLKTRDSTRLKPDVEGQIVEPLLNPETAAVKTTVTATEVTASPPDTVEKVKRRPVIGEDHTIFEAMRTVDFWILFLSFLCGVGTGMAVMNNMGQMGLALGYVDVSTFVSLMSIFGFFGRIISGSVSEHFLKKAGTPRPLWNAASQILMAVGYMLLALAMPGSLYVGSIIVGLCYGVRLAVTVPTASELFGLKYYGLIYNILILNLPLGSFLFSGLLAGYLYDAQATPTAGGGNTCVGAHCYRLVFTIMAICKEQPENPLYNGGILKYEAPENLISIADSSTGFYSPAFVLHNLTQGTIYCFSVWVKIQGANSAHIQASLKTEDATYNCIGTVLANHGCWSFLKGGFTLDSPAKLSFLLFENSDDRDIDIAIDSASLQPFTDQEWRFNQQYIINTERKRAVTIHAADGNGDRLQGASIAIEQVSKDFPFGSAISKTILGNSLYQKWFVERFNVAVFENELKWYATEPEPGKLNYTLPDKMFEFLRANQIIARGHNIFWENPKYTPAWVRNLSGPELQAAVNSRIQSLMSKYKEEFIHWDVSNEMLHFDFYEQRLGPNATLHFYETAHTSDPLATLFMNEFNVVETCSDVNSTVDSYISRLQELKRGGVSMDGIGLEGHFTVPNLPLMRAVLDKLATLGLPIWLTEVDISSTLDKKTQAVYLDQVLREGFSHPSVNGILLWTALDPNGCYQMCLTDNNLQNLPAGDVVDNKLFKEWQTGEVNGHTDDHGSYSFYGFLGEYRVTVKYGNKTSTSTFSLCRSDETKHVSIRL</sequence>
<dbReference type="Pfam" id="PF06813">
    <property type="entry name" value="Nodulin-like"/>
    <property type="match status" value="1"/>
</dbReference>
<dbReference type="SUPFAM" id="SSF103473">
    <property type="entry name" value="MFS general substrate transporter"/>
    <property type="match status" value="1"/>
</dbReference>
<dbReference type="CDD" id="cd17354">
    <property type="entry name" value="MFS_Mch1p_like"/>
    <property type="match status" value="1"/>
</dbReference>
<evidence type="ECO:0000256" key="4">
    <source>
        <dbReference type="ARBA" id="ARBA00023326"/>
    </source>
</evidence>
<dbReference type="GO" id="GO:0031176">
    <property type="term" value="F:endo-1,4-beta-xylanase activity"/>
    <property type="evidence" value="ECO:0007669"/>
    <property type="project" value="UniProtKB-ARBA"/>
</dbReference>
<dbReference type="InterPro" id="IPR036259">
    <property type="entry name" value="MFS_trans_sf"/>
</dbReference>
<dbReference type="SUPFAM" id="SSF49785">
    <property type="entry name" value="Galactose-binding domain-like"/>
    <property type="match status" value="1"/>
</dbReference>
<feature type="transmembrane region" description="Helical" evidence="5">
    <location>
        <begin position="81"/>
        <end position="98"/>
    </location>
</feature>
<dbReference type="InterPro" id="IPR044846">
    <property type="entry name" value="GH10"/>
</dbReference>
<dbReference type="SUPFAM" id="SSF51445">
    <property type="entry name" value="(Trans)glycosidases"/>
    <property type="match status" value="1"/>
</dbReference>
<evidence type="ECO:0000256" key="5">
    <source>
        <dbReference type="SAM" id="Phobius"/>
    </source>
</evidence>
<feature type="transmembrane region" description="Helical" evidence="5">
    <location>
        <begin position="402"/>
        <end position="421"/>
    </location>
</feature>
<dbReference type="GO" id="GO:0000272">
    <property type="term" value="P:polysaccharide catabolic process"/>
    <property type="evidence" value="ECO:0007669"/>
    <property type="project" value="UniProtKB-KW"/>
</dbReference>
<feature type="transmembrane region" description="Helical" evidence="5">
    <location>
        <begin position="240"/>
        <end position="265"/>
    </location>
</feature>
<keyword evidence="8" id="KW-1185">Reference proteome</keyword>
<dbReference type="InterPro" id="IPR010658">
    <property type="entry name" value="Nodulin-like"/>
</dbReference>
<evidence type="ECO:0000313" key="7">
    <source>
        <dbReference type="EMBL" id="KAK0580280.1"/>
    </source>
</evidence>
<evidence type="ECO:0000256" key="2">
    <source>
        <dbReference type="ARBA" id="ARBA00022801"/>
    </source>
</evidence>
<feature type="transmembrane region" description="Helical" evidence="5">
    <location>
        <begin position="148"/>
        <end position="170"/>
    </location>
</feature>
<feature type="transmembrane region" description="Helical" evidence="5">
    <location>
        <begin position="459"/>
        <end position="484"/>
    </location>
</feature>
<feature type="transmembrane region" description="Helical" evidence="5">
    <location>
        <begin position="427"/>
        <end position="447"/>
    </location>
</feature>
<dbReference type="Pfam" id="PF00331">
    <property type="entry name" value="Glyco_hydro_10"/>
    <property type="match status" value="1"/>
</dbReference>
<comment type="caution">
    <text evidence="7">The sequence shown here is derived from an EMBL/GenBank/DDBJ whole genome shotgun (WGS) entry which is preliminary data.</text>
</comment>
<feature type="domain" description="GH10" evidence="6">
    <location>
        <begin position="676"/>
        <end position="972"/>
    </location>
</feature>
<reference evidence="7" key="1">
    <citation type="journal article" date="2022" name="Plant J.">
        <title>Strategies of tolerance reflected in two North American maple genomes.</title>
        <authorList>
            <person name="McEvoy S.L."/>
            <person name="Sezen U.U."/>
            <person name="Trouern-Trend A."/>
            <person name="McMahon S.M."/>
            <person name="Schaberg P.G."/>
            <person name="Yang J."/>
            <person name="Wegrzyn J.L."/>
            <person name="Swenson N.G."/>
        </authorList>
    </citation>
    <scope>NUCLEOTIDE SEQUENCE</scope>
    <source>
        <strain evidence="7">NS2018</strain>
    </source>
</reference>
<feature type="transmembrane region" description="Helical" evidence="5">
    <location>
        <begin position="176"/>
        <end position="195"/>
    </location>
</feature>
<comment type="similarity">
    <text evidence="1">Belongs to the glycosyl hydrolase 10 (cellulase F) family.</text>
</comment>
<evidence type="ECO:0000256" key="1">
    <source>
        <dbReference type="ARBA" id="ARBA00007495"/>
    </source>
</evidence>
<dbReference type="Gene3D" id="1.20.1250.20">
    <property type="entry name" value="MFS general substrate transporter like domains"/>
    <property type="match status" value="2"/>
</dbReference>
<keyword evidence="5" id="KW-0812">Transmembrane</keyword>